<accession>A0A0F6YRI8</accession>
<dbReference type="EMBL" id="KP851975">
    <property type="protein sequence ID" value="AKF16077.1"/>
    <property type="molecule type" value="Genomic_DNA"/>
</dbReference>
<name>A0A0F6YRI8_RHOHA</name>
<keyword evidence="1" id="KW-0614">Plasmid</keyword>
<dbReference type="AlphaFoldDB" id="A0A0F6YRI8"/>
<evidence type="ECO:0000313" key="1">
    <source>
        <dbReference type="EMBL" id="AKF16077.1"/>
    </source>
</evidence>
<reference evidence="1" key="1">
    <citation type="journal article" date="2015" name="Infect. Immun.">
        <title>An Invertron-Like Linear Plasmid Mediates Intracellular Survival and Virulence in Bovine Isolates of Rhodococcus equi.</title>
        <authorList>
            <person name="Valero-Rello A."/>
            <person name="Hapeshi A."/>
            <person name="Anastasi E."/>
            <person name="Alvarez S."/>
            <person name="Scortti M."/>
            <person name="Meijer W.G."/>
            <person name="MacArthur I."/>
            <person name="Vazquez-Boland J.A."/>
        </authorList>
    </citation>
    <scope>NUCLEOTIDE SEQUENCE</scope>
    <source>
        <strain evidence="1">PAM2012</strain>
        <plasmid evidence="1">pVAPN2012</plasmid>
    </source>
</reference>
<gene>
    <name evidence="1" type="ORF">pVAPN2012_1260</name>
</gene>
<sequence>MRRLTAAGFLSTAAALVLAAPAYAAALPAPTIAAEVTGDAVTVTFTAPEESSWCGNGVMSRDVADALVEQLGTLSPGGGFAFPEDRVWPVAVGDDGAMIDGGETSTVTIAGMKDGKYTAITVCTAFIDGQHQTSYLAAPFQIGGSTGSLGSLNQFDFLGS</sequence>
<protein>
    <submittedName>
        <fullName evidence="1">Uncharacterized protein</fullName>
    </submittedName>
</protein>
<geneLocation type="plasmid" evidence="1">
    <name>pVAPN2012</name>
</geneLocation>
<dbReference type="RefSeq" id="WP_172686867.1">
    <property type="nucleotide sequence ID" value="NZ_AP024182.1"/>
</dbReference>
<organism evidence="1">
    <name type="scientific">Rhodococcus hoagii</name>
    <name type="common">Corynebacterium equii</name>
    <dbReference type="NCBI Taxonomy" id="43767"/>
    <lineage>
        <taxon>Bacteria</taxon>
        <taxon>Bacillati</taxon>
        <taxon>Actinomycetota</taxon>
        <taxon>Actinomycetes</taxon>
        <taxon>Mycobacteriales</taxon>
        <taxon>Nocardiaceae</taxon>
        <taxon>Prescottella</taxon>
    </lineage>
</organism>
<proteinExistence type="predicted"/>